<protein>
    <submittedName>
        <fullName evidence="1">Uncharacterized protein</fullName>
    </submittedName>
</protein>
<dbReference type="eggNOG" id="ENOG502Z7JN">
    <property type="taxonomic scope" value="Bacteria"/>
</dbReference>
<sequence length="496" mass="55426">MDLEVAHTRCKDRLVWAIEQLQGKVEPTQLEIITELIIQTMTGPWRYFHTPDHIFEVGGSVNAVEVLAALFHDLVYVQVDHGVSINIGSYIAPFVKEVKGIEVKEAKGKGAKGQLVIRESSDMPASAMFDIVATIFGFSPNQVLSPMAGQNEFLSALIAARSLEPVLSPGVIAQIVACIEATIPFRPLSPSGLTPSEMLYQRLIAANQQFNFGWNEPQIIEIVKRCVRLSNRDVENFAYPNSADFLDNTWNLLPETNHELIHANSYTVAGYRRSLQNMEGFMNFLSPEQVFQRFMGEPDDETYQELILKTRKNLEVAKLYLGCKLVSIAIIEALSRRLVGGRDRDIPLSTMMGELPIAGLKTPSLEQFLPDIPSVHPPETPLEREVLELLRKGRNQDSSYDLKNSPIATFIVNAMGFPSVRHLIQRAKEFFAGKLSTDEFLRECDYKAIRTVIDAVEQLFESRANALRGLSGETTLTFEPYPAAISKLGQEVVSEV</sequence>
<dbReference type="HOGENOM" id="CLU_590279_0_0_3"/>
<evidence type="ECO:0000313" key="1">
    <source>
        <dbReference type="EMBL" id="AFZ17073.1"/>
    </source>
</evidence>
<organism evidence="1 2">
    <name type="scientific">Allocoleopsis franciscana PCC 7113</name>
    <dbReference type="NCBI Taxonomy" id="1173027"/>
    <lineage>
        <taxon>Bacteria</taxon>
        <taxon>Bacillati</taxon>
        <taxon>Cyanobacteriota</taxon>
        <taxon>Cyanophyceae</taxon>
        <taxon>Coleofasciculales</taxon>
        <taxon>Coleofasciculaceae</taxon>
        <taxon>Allocoleopsis</taxon>
        <taxon>Allocoleopsis franciscana</taxon>
    </lineage>
</organism>
<name>K9WA29_9CYAN</name>
<accession>K9WA29</accession>
<dbReference type="KEGG" id="mic:Mic7113_1182"/>
<reference evidence="1 2" key="1">
    <citation type="submission" date="2012-06" db="EMBL/GenBank/DDBJ databases">
        <title>Finished chromosome of genome of Microcoleus sp. PCC 7113.</title>
        <authorList>
            <consortium name="US DOE Joint Genome Institute"/>
            <person name="Gugger M."/>
            <person name="Coursin T."/>
            <person name="Rippka R."/>
            <person name="Tandeau De Marsac N."/>
            <person name="Huntemann M."/>
            <person name="Wei C.-L."/>
            <person name="Han J."/>
            <person name="Detter J.C."/>
            <person name="Han C."/>
            <person name="Tapia R."/>
            <person name="Chen A."/>
            <person name="Kyrpides N."/>
            <person name="Mavromatis K."/>
            <person name="Markowitz V."/>
            <person name="Szeto E."/>
            <person name="Ivanova N."/>
            <person name="Pagani I."/>
            <person name="Pati A."/>
            <person name="Goodwin L."/>
            <person name="Nordberg H.P."/>
            <person name="Cantor M.N."/>
            <person name="Hua S.X."/>
            <person name="Woyke T."/>
            <person name="Kerfeld C.A."/>
        </authorList>
    </citation>
    <scope>NUCLEOTIDE SEQUENCE [LARGE SCALE GENOMIC DNA]</scope>
    <source>
        <strain evidence="1 2">PCC 7113</strain>
    </source>
</reference>
<dbReference type="RefSeq" id="WP_015181233.1">
    <property type="nucleotide sequence ID" value="NC_019738.1"/>
</dbReference>
<dbReference type="PATRIC" id="fig|1173027.3.peg.1301"/>
<dbReference type="STRING" id="1173027.Mic7113_1182"/>
<keyword evidence="2" id="KW-1185">Reference proteome</keyword>
<gene>
    <name evidence="1" type="ORF">Mic7113_1182</name>
</gene>
<evidence type="ECO:0000313" key="2">
    <source>
        <dbReference type="Proteomes" id="UP000010471"/>
    </source>
</evidence>
<dbReference type="AlphaFoldDB" id="K9WA29"/>
<proteinExistence type="predicted"/>
<dbReference type="EMBL" id="CP003630">
    <property type="protein sequence ID" value="AFZ17073.1"/>
    <property type="molecule type" value="Genomic_DNA"/>
</dbReference>
<dbReference type="Proteomes" id="UP000010471">
    <property type="component" value="Chromosome"/>
</dbReference>
<dbReference type="OrthoDB" id="5484018at2"/>